<dbReference type="EMBL" id="CP106753">
    <property type="protein sequence ID" value="UXY14846.1"/>
    <property type="molecule type" value="Genomic_DNA"/>
</dbReference>
<keyword evidence="1" id="KW-1133">Transmembrane helix</keyword>
<dbReference type="Proteomes" id="UP001061302">
    <property type="component" value="Chromosome"/>
</dbReference>
<name>A0ABY6DMX5_9NEIS</name>
<dbReference type="RefSeq" id="WP_263124169.1">
    <property type="nucleotide sequence ID" value="NZ_CP106753.1"/>
</dbReference>
<dbReference type="InterPro" id="IPR032307">
    <property type="entry name" value="PepSY_TM-like_2"/>
</dbReference>
<feature type="transmembrane region" description="Helical" evidence="1">
    <location>
        <begin position="20"/>
        <end position="42"/>
    </location>
</feature>
<organism evidence="2 3">
    <name type="scientific">Chitiniphilus purpureus</name>
    <dbReference type="NCBI Taxonomy" id="2981137"/>
    <lineage>
        <taxon>Bacteria</taxon>
        <taxon>Pseudomonadati</taxon>
        <taxon>Pseudomonadota</taxon>
        <taxon>Betaproteobacteria</taxon>
        <taxon>Neisseriales</taxon>
        <taxon>Chitinibacteraceae</taxon>
        <taxon>Chitiniphilus</taxon>
    </lineage>
</organism>
<feature type="transmembrane region" description="Helical" evidence="1">
    <location>
        <begin position="158"/>
        <end position="181"/>
    </location>
</feature>
<keyword evidence="3" id="KW-1185">Reference proteome</keyword>
<dbReference type="Pfam" id="PF16357">
    <property type="entry name" value="PepSY_TM_like_2"/>
    <property type="match status" value="1"/>
</dbReference>
<gene>
    <name evidence="2" type="ORF">N8I74_16225</name>
</gene>
<reference evidence="2" key="1">
    <citation type="submission" date="2022-10" db="EMBL/GenBank/DDBJ databases">
        <title>Chitiniphilus purpureus sp. nov., a novel chitin-degrading bacterium isolated from crawfish pond sediment.</title>
        <authorList>
            <person name="Li K."/>
        </authorList>
    </citation>
    <scope>NUCLEOTIDE SEQUENCE</scope>
    <source>
        <strain evidence="2">CD1</strain>
    </source>
</reference>
<proteinExistence type="predicted"/>
<dbReference type="PANTHER" id="PTHR40115">
    <property type="entry name" value="INNER MEMBRANE PROTEIN WITH PEPSY TM HELIX"/>
    <property type="match status" value="1"/>
</dbReference>
<dbReference type="PANTHER" id="PTHR40115:SF1">
    <property type="entry name" value="INNER MEMBRANE PROTEIN WITH PEPSY TM HELIX"/>
    <property type="match status" value="1"/>
</dbReference>
<keyword evidence="1" id="KW-0812">Transmembrane</keyword>
<evidence type="ECO:0000313" key="2">
    <source>
        <dbReference type="EMBL" id="UXY14846.1"/>
    </source>
</evidence>
<keyword evidence="1" id="KW-0472">Membrane</keyword>
<sequence>MTSAIDRQGRSFWLKHLHRWHWISSAACLIGMLLFAATGITLNHAAQIEATPVITTRAAVLPADLLPLLRRPPQAQQATLPPVVAQWLEARLALSLSGEAAEWSDDEIYLSLPRPGGDAWLTVDRASGEVAYELTGRGWVSYLNDLHKGRNTGAAWRWFIDVFAGLALVFCITGLLLLHLHAGRRPATWPLVGLGLVVPLVLAILFIH</sequence>
<evidence type="ECO:0000313" key="3">
    <source>
        <dbReference type="Proteomes" id="UP001061302"/>
    </source>
</evidence>
<accession>A0ABY6DMX5</accession>
<evidence type="ECO:0000256" key="1">
    <source>
        <dbReference type="SAM" id="Phobius"/>
    </source>
</evidence>
<protein>
    <submittedName>
        <fullName evidence="2">PepSY-associated TM helix domain-containing protein</fullName>
    </submittedName>
</protein>
<feature type="transmembrane region" description="Helical" evidence="1">
    <location>
        <begin position="187"/>
        <end position="207"/>
    </location>
</feature>